<comment type="caution">
    <text evidence="1">The sequence shown here is derived from an EMBL/GenBank/DDBJ whole genome shotgun (WGS) entry which is preliminary data.</text>
</comment>
<protein>
    <submittedName>
        <fullName evidence="1">Uncharacterized protein</fullName>
    </submittedName>
</protein>
<evidence type="ECO:0000313" key="1">
    <source>
        <dbReference type="EMBL" id="KKW17405.1"/>
    </source>
</evidence>
<accession>A0A0G1WFK5</accession>
<evidence type="ECO:0000313" key="2">
    <source>
        <dbReference type="Proteomes" id="UP000033982"/>
    </source>
</evidence>
<dbReference type="EMBL" id="LCQN01000004">
    <property type="protein sequence ID" value="KKW17405.1"/>
    <property type="molecule type" value="Genomic_DNA"/>
</dbReference>
<proteinExistence type="predicted"/>
<dbReference type="Proteomes" id="UP000033982">
    <property type="component" value="Unassembled WGS sequence"/>
</dbReference>
<name>A0A0G1WFK5_9BACT</name>
<gene>
    <name evidence="1" type="ORF">UY58_C0004G0029</name>
</gene>
<sequence>MMESQMRSLFDERGRCIPHMISCSSGVGLRESRIVDPEPWLRLDQPRIDYAACFARIVNYFMSGVKYWFTRRLPILAEEFERRSRAILERLDADSRTANILKGVYLPFCLPVCKVADYGTFFEKTLLPAIDRAYQASNPKGRGVLRYQQAGLYAGQITTVHGSRHENFMDALSQRTVVGLYFPTVFRGFSVEADLEQLEHLPDEFLLAGAIETAVACVIYPQLWKCLSLFLDCAAVRWQDKERSGLSLKTISIQPDATRGAMIREAFLNCQDRHLSTHSGGLVVLG</sequence>
<organism evidence="1 2">
    <name type="scientific">Candidatus Magasanikbacteria bacterium GW2011_GWA2_50_22</name>
    <dbReference type="NCBI Taxonomy" id="1619043"/>
    <lineage>
        <taxon>Bacteria</taxon>
        <taxon>Candidatus Magasanikiibacteriota</taxon>
    </lineage>
</organism>
<reference evidence="1 2" key="1">
    <citation type="journal article" date="2015" name="Nature">
        <title>rRNA introns, odd ribosomes, and small enigmatic genomes across a large radiation of phyla.</title>
        <authorList>
            <person name="Brown C.T."/>
            <person name="Hug L.A."/>
            <person name="Thomas B.C."/>
            <person name="Sharon I."/>
            <person name="Castelle C.J."/>
            <person name="Singh A."/>
            <person name="Wilkins M.J."/>
            <person name="Williams K.H."/>
            <person name="Banfield J.F."/>
        </authorList>
    </citation>
    <scope>NUCLEOTIDE SEQUENCE [LARGE SCALE GENOMIC DNA]</scope>
</reference>
<dbReference type="AlphaFoldDB" id="A0A0G1WFK5"/>